<protein>
    <submittedName>
        <fullName evidence="3">Uncharacterized protein</fullName>
    </submittedName>
</protein>
<dbReference type="EMBL" id="KV419401">
    <property type="protein sequence ID" value="KZS95660.1"/>
    <property type="molecule type" value="Genomic_DNA"/>
</dbReference>
<gene>
    <name evidence="3" type="ORF">SISNIDRAFT_483883</name>
</gene>
<evidence type="ECO:0000256" key="1">
    <source>
        <dbReference type="SAM" id="MobiDB-lite"/>
    </source>
</evidence>
<evidence type="ECO:0000313" key="4">
    <source>
        <dbReference type="Proteomes" id="UP000076722"/>
    </source>
</evidence>
<feature type="compositionally biased region" description="Basic residues" evidence="1">
    <location>
        <begin position="1"/>
        <end position="10"/>
    </location>
</feature>
<accession>A0A164X5T2</accession>
<keyword evidence="2" id="KW-0472">Membrane</keyword>
<feature type="region of interest" description="Disordered" evidence="1">
    <location>
        <begin position="1"/>
        <end position="144"/>
    </location>
</feature>
<keyword evidence="4" id="KW-1185">Reference proteome</keyword>
<dbReference type="AlphaFoldDB" id="A0A164X5T2"/>
<proteinExistence type="predicted"/>
<evidence type="ECO:0000256" key="2">
    <source>
        <dbReference type="SAM" id="Phobius"/>
    </source>
</evidence>
<organism evidence="3 4">
    <name type="scientific">Sistotremastrum niveocremeum HHB9708</name>
    <dbReference type="NCBI Taxonomy" id="1314777"/>
    <lineage>
        <taxon>Eukaryota</taxon>
        <taxon>Fungi</taxon>
        <taxon>Dikarya</taxon>
        <taxon>Basidiomycota</taxon>
        <taxon>Agaricomycotina</taxon>
        <taxon>Agaricomycetes</taxon>
        <taxon>Sistotremastrales</taxon>
        <taxon>Sistotremastraceae</taxon>
        <taxon>Sertulicium</taxon>
        <taxon>Sertulicium niveocremeum</taxon>
    </lineage>
</organism>
<name>A0A164X5T2_9AGAM</name>
<dbReference type="Proteomes" id="UP000076722">
    <property type="component" value="Unassembled WGS sequence"/>
</dbReference>
<feature type="compositionally biased region" description="Low complexity" evidence="1">
    <location>
        <begin position="60"/>
        <end position="76"/>
    </location>
</feature>
<feature type="transmembrane region" description="Helical" evidence="2">
    <location>
        <begin position="168"/>
        <end position="186"/>
    </location>
</feature>
<keyword evidence="2" id="KW-0812">Transmembrane</keyword>
<feature type="compositionally biased region" description="Gly residues" evidence="1">
    <location>
        <begin position="127"/>
        <end position="140"/>
    </location>
</feature>
<sequence>MAPSRTRRRALASPGVNNDVHSRSTSPISSRDGDLHCSPPLIAPDSPPTHSTIHDHLIASPSSSTIYSPPSSLPSHHSTHSDKSSRSDLALPSSEAPVTTPHPGSQDLRESLPSATRPPVTVDPTSGGNGGNGGEQGGDGGDAHCGNTITTLSFDNHSKHVNVHSSHIMVFSALFCIFCVGLSLWTPRACAPSAPSIGPH</sequence>
<keyword evidence="2" id="KW-1133">Transmembrane helix</keyword>
<evidence type="ECO:0000313" key="3">
    <source>
        <dbReference type="EMBL" id="KZS95660.1"/>
    </source>
</evidence>
<reference evidence="3 4" key="1">
    <citation type="journal article" date="2016" name="Mol. Biol. Evol.">
        <title>Comparative Genomics of Early-Diverging Mushroom-Forming Fungi Provides Insights into the Origins of Lignocellulose Decay Capabilities.</title>
        <authorList>
            <person name="Nagy L.G."/>
            <person name="Riley R."/>
            <person name="Tritt A."/>
            <person name="Adam C."/>
            <person name="Daum C."/>
            <person name="Floudas D."/>
            <person name="Sun H."/>
            <person name="Yadav J.S."/>
            <person name="Pangilinan J."/>
            <person name="Larsson K.H."/>
            <person name="Matsuura K."/>
            <person name="Barry K."/>
            <person name="Labutti K."/>
            <person name="Kuo R."/>
            <person name="Ohm R.A."/>
            <person name="Bhattacharya S.S."/>
            <person name="Shirouzu T."/>
            <person name="Yoshinaga Y."/>
            <person name="Martin F.M."/>
            <person name="Grigoriev I.V."/>
            <person name="Hibbett D.S."/>
        </authorList>
    </citation>
    <scope>NUCLEOTIDE SEQUENCE [LARGE SCALE GENOMIC DNA]</scope>
    <source>
        <strain evidence="3 4">HHB9708</strain>
    </source>
</reference>